<proteinExistence type="predicted"/>
<protein>
    <submittedName>
        <fullName evidence="1">Uncharacterized protein</fullName>
    </submittedName>
</protein>
<dbReference type="OrthoDB" id="3215654at2"/>
<name>A0A5B0E4Z8_9MICC</name>
<dbReference type="AlphaFoldDB" id="A0A5B0E4Z8"/>
<reference evidence="1 2" key="1">
    <citation type="submission" date="2019-07" db="EMBL/GenBank/DDBJ databases">
        <title>Analysis of the biochemical properties, biological activity and biotechnological potential of siderophores and biosurfactants produced by Antarctic psychrotolerant bacteria.</title>
        <authorList>
            <person name="Styczynski M."/>
            <person name="Krucon T."/>
            <person name="Decewicz P."/>
            <person name="Dziewit L."/>
        </authorList>
    </citation>
    <scope>NUCLEOTIDE SEQUENCE [LARGE SCALE GENOMIC DNA]</scope>
    <source>
        <strain evidence="1 2">ANT_H27</strain>
    </source>
</reference>
<evidence type="ECO:0000313" key="1">
    <source>
        <dbReference type="EMBL" id="KAA0973245.1"/>
    </source>
</evidence>
<gene>
    <name evidence="1" type="ORF">FQ154_18965</name>
</gene>
<dbReference type="Proteomes" id="UP000323856">
    <property type="component" value="Unassembled WGS sequence"/>
</dbReference>
<accession>A0A5B0E4Z8</accession>
<organism evidence="1 2">
    <name type="scientific">Paeniglutamicibacter gangotriensis</name>
    <dbReference type="NCBI Taxonomy" id="254787"/>
    <lineage>
        <taxon>Bacteria</taxon>
        <taxon>Bacillati</taxon>
        <taxon>Actinomycetota</taxon>
        <taxon>Actinomycetes</taxon>
        <taxon>Micrococcales</taxon>
        <taxon>Micrococcaceae</taxon>
        <taxon>Paeniglutamicibacter</taxon>
    </lineage>
</organism>
<dbReference type="RefSeq" id="WP_149620938.1">
    <property type="nucleotide sequence ID" value="NZ_VOBL01000031.1"/>
</dbReference>
<comment type="caution">
    <text evidence="1">The sequence shown here is derived from an EMBL/GenBank/DDBJ whole genome shotgun (WGS) entry which is preliminary data.</text>
</comment>
<evidence type="ECO:0000313" key="2">
    <source>
        <dbReference type="Proteomes" id="UP000323856"/>
    </source>
</evidence>
<dbReference type="EMBL" id="VOBL01000031">
    <property type="protein sequence ID" value="KAA0973245.1"/>
    <property type="molecule type" value="Genomic_DNA"/>
</dbReference>
<sequence>MRRAISLVTIADLDYNSSDKNRVSVSARLGLLLESGNSLLLLDDRGFSTTQRWSEATVDEIKADALSVVGPDDALEDQSEEEAAEEYWEYLSEILEQQDFDIEPAGLRELPHEVRLSQRLIKRLNAATPQQGGRTP</sequence>